<proteinExistence type="predicted"/>
<sequence>MPRLSCWFIRAALIHLALGFTFGALLLWNKGLPLHPLLWLLLPAHIEFLLLGWTVQLALGVAFWILPRFQVSRGDVRPAWLAFVLLNAGVWLVGLAPFLPQLPWLTLAGRTAEAGSALAFTWHAWPRIKPPGG</sequence>
<organism evidence="2 3">
    <name type="scientific">Litorilinea aerophila</name>
    <dbReference type="NCBI Taxonomy" id="1204385"/>
    <lineage>
        <taxon>Bacteria</taxon>
        <taxon>Bacillati</taxon>
        <taxon>Chloroflexota</taxon>
        <taxon>Caldilineae</taxon>
        <taxon>Caldilineales</taxon>
        <taxon>Caldilineaceae</taxon>
        <taxon>Litorilinea</taxon>
    </lineage>
</organism>
<feature type="transmembrane region" description="Helical" evidence="1">
    <location>
        <begin position="79"/>
        <end position="99"/>
    </location>
</feature>
<protein>
    <submittedName>
        <fullName evidence="2">Uncharacterized protein</fullName>
    </submittedName>
</protein>
<keyword evidence="1" id="KW-0472">Membrane</keyword>
<comment type="caution">
    <text evidence="2">The sequence shown here is derived from an EMBL/GenBank/DDBJ whole genome shotgun (WGS) entry which is preliminary data.</text>
</comment>
<dbReference type="InParanoid" id="A0A540VH57"/>
<accession>A0A540VH57</accession>
<feature type="transmembrane region" description="Helical" evidence="1">
    <location>
        <begin position="48"/>
        <end position="67"/>
    </location>
</feature>
<dbReference type="EMBL" id="VIGC01000009">
    <property type="protein sequence ID" value="TQE96096.1"/>
    <property type="molecule type" value="Genomic_DNA"/>
</dbReference>
<dbReference type="OrthoDB" id="5516485at2"/>
<name>A0A540VH57_9CHLR</name>
<reference evidence="2 3" key="1">
    <citation type="submission" date="2019-06" db="EMBL/GenBank/DDBJ databases">
        <title>Genome sequence of Litorilinea aerophila BAA-2444.</title>
        <authorList>
            <person name="Maclea K.S."/>
            <person name="Maurais E.G."/>
            <person name="Iannazzi L.C."/>
        </authorList>
    </citation>
    <scope>NUCLEOTIDE SEQUENCE [LARGE SCALE GENOMIC DNA]</scope>
    <source>
        <strain evidence="2 3">ATCC BAA-2444</strain>
    </source>
</reference>
<keyword evidence="1" id="KW-1133">Transmembrane helix</keyword>
<keyword evidence="3" id="KW-1185">Reference proteome</keyword>
<dbReference type="AlphaFoldDB" id="A0A540VH57"/>
<evidence type="ECO:0000256" key="1">
    <source>
        <dbReference type="SAM" id="Phobius"/>
    </source>
</evidence>
<evidence type="ECO:0000313" key="2">
    <source>
        <dbReference type="EMBL" id="TQE96096.1"/>
    </source>
</evidence>
<dbReference type="RefSeq" id="WP_141609649.1">
    <property type="nucleotide sequence ID" value="NZ_VIGC02000009.1"/>
</dbReference>
<evidence type="ECO:0000313" key="3">
    <source>
        <dbReference type="Proteomes" id="UP000317371"/>
    </source>
</evidence>
<keyword evidence="1" id="KW-0812">Transmembrane</keyword>
<feature type="transmembrane region" description="Helical" evidence="1">
    <location>
        <begin position="7"/>
        <end position="28"/>
    </location>
</feature>
<gene>
    <name evidence="2" type="ORF">FKZ61_08370</name>
</gene>
<dbReference type="Proteomes" id="UP000317371">
    <property type="component" value="Unassembled WGS sequence"/>
</dbReference>